<dbReference type="RefSeq" id="XP_013239968.1">
    <property type="nucleotide sequence ID" value="XM_013384514.1"/>
</dbReference>
<dbReference type="InParanoid" id="A0A066V7A6"/>
<name>A0A066V7A6_TILAU</name>
<evidence type="ECO:0000313" key="2">
    <source>
        <dbReference type="Proteomes" id="UP000027361"/>
    </source>
</evidence>
<sequence>MRYTEPKCASGVGKPEQFDLLGCDLARNREHRGSRVQTARILPAMRNASFLLHVLTSPWPPLCLQWRTLSRAASSSHAPMSLLKVHDAGGLQQASSHVLSLHPALSFNVPRISTLNVTPSCESCASCVAVGPNSVRRNRVEQAAITCPHLSPTAQMWPRIASYRILLADGASARLSHLHAALDPIPTP</sequence>
<dbReference type="HOGENOM" id="CLU_1441998_0_0_1"/>
<dbReference type="EMBL" id="JMSN01000179">
    <property type="protein sequence ID" value="KDN36168.1"/>
    <property type="molecule type" value="Genomic_DNA"/>
</dbReference>
<evidence type="ECO:0000313" key="1">
    <source>
        <dbReference type="EMBL" id="KDN36168.1"/>
    </source>
</evidence>
<protein>
    <submittedName>
        <fullName evidence="1">Uncharacterized protein</fullName>
    </submittedName>
</protein>
<keyword evidence="2" id="KW-1185">Reference proteome</keyword>
<dbReference type="GeneID" id="25267637"/>
<accession>A0A066V7A6</accession>
<gene>
    <name evidence="1" type="ORF">K437DRAFT_59061</name>
</gene>
<proteinExistence type="predicted"/>
<dbReference type="AlphaFoldDB" id="A0A066V7A6"/>
<comment type="caution">
    <text evidence="1">The sequence shown here is derived from an EMBL/GenBank/DDBJ whole genome shotgun (WGS) entry which is preliminary data.</text>
</comment>
<dbReference type="Proteomes" id="UP000027361">
    <property type="component" value="Unassembled WGS sequence"/>
</dbReference>
<reference evidence="1 2" key="1">
    <citation type="submission" date="2014-05" db="EMBL/GenBank/DDBJ databases">
        <title>Draft genome sequence of a rare smut relative, Tilletiaria anomala UBC 951.</title>
        <authorList>
            <consortium name="DOE Joint Genome Institute"/>
            <person name="Toome M."/>
            <person name="Kuo A."/>
            <person name="Henrissat B."/>
            <person name="Lipzen A."/>
            <person name="Tritt A."/>
            <person name="Yoshinaga Y."/>
            <person name="Zane M."/>
            <person name="Barry K."/>
            <person name="Grigoriev I.V."/>
            <person name="Spatafora J.W."/>
            <person name="Aimea M.C."/>
        </authorList>
    </citation>
    <scope>NUCLEOTIDE SEQUENCE [LARGE SCALE GENOMIC DNA]</scope>
    <source>
        <strain evidence="1 2">UBC 951</strain>
    </source>
</reference>
<organism evidence="1 2">
    <name type="scientific">Tilletiaria anomala (strain ATCC 24038 / CBS 436.72 / UBC 951)</name>
    <dbReference type="NCBI Taxonomy" id="1037660"/>
    <lineage>
        <taxon>Eukaryota</taxon>
        <taxon>Fungi</taxon>
        <taxon>Dikarya</taxon>
        <taxon>Basidiomycota</taxon>
        <taxon>Ustilaginomycotina</taxon>
        <taxon>Exobasidiomycetes</taxon>
        <taxon>Georgefischeriales</taxon>
        <taxon>Tilletiariaceae</taxon>
        <taxon>Tilletiaria</taxon>
    </lineage>
</organism>